<gene>
    <name evidence="4" type="ORF">BC643_2009</name>
</gene>
<proteinExistence type="predicted"/>
<protein>
    <submittedName>
        <fullName evidence="4">FecR family protein</fullName>
    </submittedName>
</protein>
<organism evidence="4 5">
    <name type="scientific">Mangrovibacterium diazotrophicum</name>
    <dbReference type="NCBI Taxonomy" id="1261403"/>
    <lineage>
        <taxon>Bacteria</taxon>
        <taxon>Pseudomonadati</taxon>
        <taxon>Bacteroidota</taxon>
        <taxon>Bacteroidia</taxon>
        <taxon>Marinilabiliales</taxon>
        <taxon>Prolixibacteraceae</taxon>
        <taxon>Mangrovibacterium</taxon>
    </lineage>
</organism>
<feature type="transmembrane region" description="Helical" evidence="1">
    <location>
        <begin position="91"/>
        <end position="115"/>
    </location>
</feature>
<reference evidence="4 5" key="1">
    <citation type="submission" date="2018-09" db="EMBL/GenBank/DDBJ databases">
        <title>Genomic Encyclopedia of Archaeal and Bacterial Type Strains, Phase II (KMG-II): from individual species to whole genera.</title>
        <authorList>
            <person name="Goeker M."/>
        </authorList>
    </citation>
    <scope>NUCLEOTIDE SEQUENCE [LARGE SCALE GENOMIC DNA]</scope>
    <source>
        <strain evidence="4 5">DSM 27148</strain>
    </source>
</reference>
<evidence type="ECO:0000313" key="5">
    <source>
        <dbReference type="Proteomes" id="UP000283387"/>
    </source>
</evidence>
<feature type="domain" description="FecR protein" evidence="2">
    <location>
        <begin position="129"/>
        <end position="222"/>
    </location>
</feature>
<comment type="caution">
    <text evidence="4">The sequence shown here is derived from an EMBL/GenBank/DDBJ whole genome shotgun (WGS) entry which is preliminary data.</text>
</comment>
<feature type="domain" description="Protein FecR C-terminal" evidence="3">
    <location>
        <begin position="271"/>
        <end position="331"/>
    </location>
</feature>
<dbReference type="PANTHER" id="PTHR30273">
    <property type="entry name" value="PERIPLASMIC SIGNAL SENSOR AND SIGMA FACTOR ACTIVATOR FECR-RELATED"/>
    <property type="match status" value="1"/>
</dbReference>
<dbReference type="InterPro" id="IPR032508">
    <property type="entry name" value="FecR_C"/>
</dbReference>
<dbReference type="AlphaFoldDB" id="A0A419W865"/>
<dbReference type="Proteomes" id="UP000283387">
    <property type="component" value="Unassembled WGS sequence"/>
</dbReference>
<dbReference type="InterPro" id="IPR006860">
    <property type="entry name" value="FecR"/>
</dbReference>
<evidence type="ECO:0000256" key="1">
    <source>
        <dbReference type="SAM" id="Phobius"/>
    </source>
</evidence>
<dbReference type="Gene3D" id="2.60.120.1440">
    <property type="match status" value="1"/>
</dbReference>
<keyword evidence="1" id="KW-0812">Transmembrane</keyword>
<evidence type="ECO:0000259" key="3">
    <source>
        <dbReference type="Pfam" id="PF16344"/>
    </source>
</evidence>
<dbReference type="Pfam" id="PF04773">
    <property type="entry name" value="FecR"/>
    <property type="match status" value="1"/>
</dbReference>
<dbReference type="Pfam" id="PF16344">
    <property type="entry name" value="FecR_C"/>
    <property type="match status" value="1"/>
</dbReference>
<keyword evidence="5" id="KW-1185">Reference proteome</keyword>
<dbReference type="GO" id="GO:0016989">
    <property type="term" value="F:sigma factor antagonist activity"/>
    <property type="evidence" value="ECO:0007669"/>
    <property type="project" value="TreeGrafter"/>
</dbReference>
<evidence type="ECO:0000259" key="2">
    <source>
        <dbReference type="Pfam" id="PF04773"/>
    </source>
</evidence>
<dbReference type="PANTHER" id="PTHR30273:SF2">
    <property type="entry name" value="PROTEIN FECR"/>
    <property type="match status" value="1"/>
</dbReference>
<dbReference type="PIRSF" id="PIRSF018266">
    <property type="entry name" value="FecR"/>
    <property type="match status" value="1"/>
</dbReference>
<dbReference type="Gene3D" id="3.55.50.30">
    <property type="match status" value="1"/>
</dbReference>
<keyword evidence="1" id="KW-0472">Membrane</keyword>
<accession>A0A419W865</accession>
<sequence length="354" mass="41157">MFYQPNRTSMESKKDHIDLLPDYFAGVLSEEERVAVEKWKNASDENLQIFQESEKVYYSLDLLEEMKHYDSSLALHKLNERVRREYPVQRLLYYWQRAAAILILPLLIASVYFFIDRKPQQGTELWLAYHTPPGVKSEVYLPDGTSVFLNSDTKLEYPSSFSGKERRVTLNGEAFFKVAKDAAHPFVVGLGKIGVEVKGTEFNVCNYPDEDKTEVVLKEGKVDLIEINTTRNALLVAMKPGEQAVFKRTEEKVVLREVDVDRYIGWIDGLLIFRDDRMTEVVRSLERWYNVNILIEDPEIEDYIFTGTFKHETITQVLDLLKRTSPFEYDILPSKKQQNGVYEKQKIVLTKSSK</sequence>
<evidence type="ECO:0000313" key="4">
    <source>
        <dbReference type="EMBL" id="RKD91648.1"/>
    </source>
</evidence>
<dbReference type="InterPro" id="IPR012373">
    <property type="entry name" value="Ferrdict_sens_TM"/>
</dbReference>
<keyword evidence="1" id="KW-1133">Transmembrane helix</keyword>
<name>A0A419W865_9BACT</name>
<dbReference type="EMBL" id="RAPN01000001">
    <property type="protein sequence ID" value="RKD91648.1"/>
    <property type="molecule type" value="Genomic_DNA"/>
</dbReference>
<dbReference type="OrthoDB" id="1452822at2"/>